<evidence type="ECO:0000313" key="2">
    <source>
        <dbReference type="Proteomes" id="UP001152607"/>
    </source>
</evidence>
<comment type="caution">
    <text evidence="1">The sequence shown here is derived from an EMBL/GenBank/DDBJ whole genome shotgun (WGS) entry which is preliminary data.</text>
</comment>
<dbReference type="Proteomes" id="UP001152607">
    <property type="component" value="Unassembled WGS sequence"/>
</dbReference>
<name>A0A9W4UC41_9PLEO</name>
<accession>A0A9W4UC41</accession>
<gene>
    <name evidence="1" type="ORF">PDIGIT_LOCUS5045</name>
</gene>
<dbReference type="AlphaFoldDB" id="A0A9W4UC41"/>
<protein>
    <submittedName>
        <fullName evidence="1">Uncharacterized protein</fullName>
    </submittedName>
</protein>
<organism evidence="1 2">
    <name type="scientific">Periconia digitata</name>
    <dbReference type="NCBI Taxonomy" id="1303443"/>
    <lineage>
        <taxon>Eukaryota</taxon>
        <taxon>Fungi</taxon>
        <taxon>Dikarya</taxon>
        <taxon>Ascomycota</taxon>
        <taxon>Pezizomycotina</taxon>
        <taxon>Dothideomycetes</taxon>
        <taxon>Pleosporomycetidae</taxon>
        <taxon>Pleosporales</taxon>
        <taxon>Massarineae</taxon>
        <taxon>Periconiaceae</taxon>
        <taxon>Periconia</taxon>
    </lineage>
</organism>
<keyword evidence="2" id="KW-1185">Reference proteome</keyword>
<dbReference type="EMBL" id="CAOQHR010000003">
    <property type="protein sequence ID" value="CAI6332016.1"/>
    <property type="molecule type" value="Genomic_DNA"/>
</dbReference>
<sequence length="139" mass="15599">MVLGLDAYVEMAGFWRSFLVGFVAIRIRLYCQCPRKGDERFVRADDSIGHRIHGGVINGKGIFIFALPENISGSHVDYGVGLLAFASKNIYCAKSFAQTTRQCPREKYGQSIPRLACLPCTHPQPQFRSTLHRHTLSLQ</sequence>
<evidence type="ECO:0000313" key="1">
    <source>
        <dbReference type="EMBL" id="CAI6332016.1"/>
    </source>
</evidence>
<reference evidence="1" key="1">
    <citation type="submission" date="2023-01" db="EMBL/GenBank/DDBJ databases">
        <authorList>
            <person name="Van Ghelder C."/>
            <person name="Rancurel C."/>
        </authorList>
    </citation>
    <scope>NUCLEOTIDE SEQUENCE</scope>
    <source>
        <strain evidence="1">CNCM I-4278</strain>
    </source>
</reference>
<proteinExistence type="predicted"/>